<proteinExistence type="predicted"/>
<evidence type="ECO:0008006" key="3">
    <source>
        <dbReference type="Google" id="ProtNLM"/>
    </source>
</evidence>
<comment type="caution">
    <text evidence="1">The sequence shown here is derived from an EMBL/GenBank/DDBJ whole genome shotgun (WGS) entry which is preliminary data.</text>
</comment>
<dbReference type="SUPFAM" id="SSF50199">
    <property type="entry name" value="Staphylococcal nuclease"/>
    <property type="match status" value="1"/>
</dbReference>
<dbReference type="Gene3D" id="2.40.50.90">
    <property type="match status" value="1"/>
</dbReference>
<evidence type="ECO:0000313" key="1">
    <source>
        <dbReference type="EMBL" id="SAK83793.1"/>
    </source>
</evidence>
<dbReference type="EMBL" id="FCOJ02000053">
    <property type="protein sequence ID" value="SAK83793.1"/>
    <property type="molecule type" value="Genomic_DNA"/>
</dbReference>
<sequence length="88" mass="9862">MSGKIVNLYAIRGEDGRPARAMQRYLQSEGNMVRCFAHDEAYQCFANGHDIAVHAVRLGWARTRQGAPPQYAAAEDEARRARVGVWSK</sequence>
<dbReference type="Proteomes" id="UP000054596">
    <property type="component" value="Unassembled WGS sequence"/>
</dbReference>
<keyword evidence="2" id="KW-1185">Reference proteome</keyword>
<reference evidence="1" key="1">
    <citation type="submission" date="2016-01" db="EMBL/GenBank/DDBJ databases">
        <authorList>
            <person name="Peeters C."/>
        </authorList>
    </citation>
    <scope>NUCLEOTIDE SEQUENCE [LARGE SCALE GENOMIC DNA]</scope>
    <source>
        <strain evidence="1">LMG 29325</strain>
    </source>
</reference>
<dbReference type="AlphaFoldDB" id="A0A158CN31"/>
<evidence type="ECO:0000313" key="2">
    <source>
        <dbReference type="Proteomes" id="UP000054596"/>
    </source>
</evidence>
<dbReference type="STRING" id="1777143.AWB82_05624"/>
<name>A0A158CN31_9BURK</name>
<dbReference type="InterPro" id="IPR035437">
    <property type="entry name" value="SNase_OB-fold_sf"/>
</dbReference>
<gene>
    <name evidence="1" type="ORF">AWB82_05624</name>
</gene>
<organism evidence="1 2">
    <name type="scientific">Caballeronia glebae</name>
    <dbReference type="NCBI Taxonomy" id="1777143"/>
    <lineage>
        <taxon>Bacteria</taxon>
        <taxon>Pseudomonadati</taxon>
        <taxon>Pseudomonadota</taxon>
        <taxon>Betaproteobacteria</taxon>
        <taxon>Burkholderiales</taxon>
        <taxon>Burkholderiaceae</taxon>
        <taxon>Caballeronia</taxon>
    </lineage>
</organism>
<protein>
    <recommendedName>
        <fullName evidence="3">TNase-like domain-containing protein</fullName>
    </recommendedName>
</protein>
<accession>A0A158CN31</accession>